<feature type="compositionally biased region" description="Polar residues" evidence="3">
    <location>
        <begin position="184"/>
        <end position="197"/>
    </location>
</feature>
<feature type="region of interest" description="Disordered" evidence="3">
    <location>
        <begin position="178"/>
        <end position="419"/>
    </location>
</feature>
<dbReference type="STRING" id="43335.A0A4U5QC16"/>
<evidence type="ECO:0000256" key="3">
    <source>
        <dbReference type="SAM" id="MobiDB-lite"/>
    </source>
</evidence>
<name>A0A4U5QC16_POPAL</name>
<evidence type="ECO:0008006" key="5">
    <source>
        <dbReference type="Google" id="ProtNLM"/>
    </source>
</evidence>
<feature type="region of interest" description="Disordered" evidence="3">
    <location>
        <begin position="145"/>
        <end position="166"/>
    </location>
</feature>
<evidence type="ECO:0000313" key="4">
    <source>
        <dbReference type="EMBL" id="TKS08000.1"/>
    </source>
</evidence>
<dbReference type="EMBL" id="RCHU01000306">
    <property type="protein sequence ID" value="TKS08000.1"/>
    <property type="molecule type" value="Genomic_DNA"/>
</dbReference>
<gene>
    <name evidence="4" type="ORF">D5086_0000106500</name>
</gene>
<organism evidence="4">
    <name type="scientific">Populus alba</name>
    <name type="common">White poplar</name>
    <dbReference type="NCBI Taxonomy" id="43335"/>
    <lineage>
        <taxon>Eukaryota</taxon>
        <taxon>Viridiplantae</taxon>
        <taxon>Streptophyta</taxon>
        <taxon>Embryophyta</taxon>
        <taxon>Tracheophyta</taxon>
        <taxon>Spermatophyta</taxon>
        <taxon>Magnoliopsida</taxon>
        <taxon>eudicotyledons</taxon>
        <taxon>Gunneridae</taxon>
        <taxon>Pentapetalae</taxon>
        <taxon>rosids</taxon>
        <taxon>fabids</taxon>
        <taxon>Malpighiales</taxon>
        <taxon>Salicaceae</taxon>
        <taxon>Saliceae</taxon>
        <taxon>Populus</taxon>
    </lineage>
</organism>
<comment type="caution">
    <text evidence="4">The sequence shown here is derived from an EMBL/GenBank/DDBJ whole genome shotgun (WGS) entry which is preliminary data.</text>
</comment>
<sequence length="717" mass="78368">MNIDKDKTHFMSSLNFCSLAFTMLFLAVSAISVRIKEISDVPLAVRMEDLHKLYPEALPNIPISVIKGTPVDKRVAHFCKALTYIRDSWMVRFRYDKTGKIKNTNGAQLARELFDILEDEELENDYGSLASTLKQSSSYPSKLVSPAAATDVSGPPSRPQSLGDQGVKKYSHLMQKNESIEAQKPNSKVPTSKNTKGVASIMDENSIKTPDDKPGRTGIPRAPPPPANISKEMAQSTLPPVMPSKGSVPDAMPLKKGPPPPPPPPPPAMSLKGSAPNGMPPKNVPAPSPLPTMPSKGSAPNSLPLEKGPPPPPPPLVPSKGSVPNAMPLRKGPPPPPPPPPLVPSKGSIPNAMPLRKGPPPPPPPPVMPSKGSTPNTPNGMPLDNVPAPPPPPMMPSKGSAPDTMLLKKGPSPPPPPQFGAGKSLFQTRPTTKLKRSTQMPNLFRDLRSKMEGSSLTVKTTNVRKVQLGGSKGGKEGLAASLAEMTKRSTYFQQVEEDIKKYSKSIIELKADINSFQTKDMIKLLKFQSNVESILQFLTDESQVLAKFEGFPSKKLETLRTAAALYSKFDTIVTTLKNWEVVPPLGQLLDKIEKYLSKIKLELDAFERSKDEESKKFKSHNIDFEFHIVTKIRESMVNLSSNCMELALKERRESKAAVENQETMAKPDQKTKESVKMLWRVFQLAFRVYSFAGGQDDRAEKLAKELADEILIDSPNQ</sequence>
<dbReference type="PANTHER" id="PTHR31342:SF62">
    <property type="entry name" value="HYDROXYPROLINE-RICH GLYCOPROTEIN FAMILY PROTEIN"/>
    <property type="match status" value="1"/>
</dbReference>
<feature type="compositionally biased region" description="Pro residues" evidence="3">
    <location>
        <begin position="307"/>
        <end position="317"/>
    </location>
</feature>
<dbReference type="InterPro" id="IPR040265">
    <property type="entry name" value="CHUP1/IPGA1-like"/>
</dbReference>
<feature type="compositionally biased region" description="Pro residues" evidence="3">
    <location>
        <begin position="357"/>
        <end position="368"/>
    </location>
</feature>
<evidence type="ECO:0000256" key="1">
    <source>
        <dbReference type="ARBA" id="ARBA00023054"/>
    </source>
</evidence>
<feature type="coiled-coil region" evidence="2">
    <location>
        <begin position="589"/>
        <end position="616"/>
    </location>
</feature>
<proteinExistence type="predicted"/>
<dbReference type="PANTHER" id="PTHR31342">
    <property type="entry name" value="PROTEIN CHUP1, CHLOROPLASTIC"/>
    <property type="match status" value="1"/>
</dbReference>
<feature type="compositionally biased region" description="Basic and acidic residues" evidence="3">
    <location>
        <begin position="205"/>
        <end position="215"/>
    </location>
</feature>
<reference evidence="4" key="1">
    <citation type="submission" date="2018-10" db="EMBL/GenBank/DDBJ databases">
        <title>Population genomic analysis revealed the cold adaptation of white poplar.</title>
        <authorList>
            <person name="Liu Y.-J."/>
        </authorList>
    </citation>
    <scope>NUCLEOTIDE SEQUENCE [LARGE SCALE GENOMIC DNA]</scope>
    <source>
        <strain evidence="4">PAL-ZL1</strain>
    </source>
</reference>
<evidence type="ECO:0000256" key="2">
    <source>
        <dbReference type="SAM" id="Coils"/>
    </source>
</evidence>
<feature type="compositionally biased region" description="Pro residues" evidence="3">
    <location>
        <begin position="256"/>
        <end position="268"/>
    </location>
</feature>
<accession>A0A4U5QC16</accession>
<feature type="compositionally biased region" description="Pro residues" evidence="3">
    <location>
        <begin position="278"/>
        <end position="292"/>
    </location>
</feature>
<protein>
    <recommendedName>
        <fullName evidence="5">Hydroxyproline-rich glycoprotein family protein</fullName>
    </recommendedName>
</protein>
<feature type="compositionally biased region" description="Pro residues" evidence="3">
    <location>
        <begin position="331"/>
        <end position="343"/>
    </location>
</feature>
<dbReference type="AlphaFoldDB" id="A0A4U5QC16"/>
<keyword evidence="1 2" id="KW-0175">Coiled coil</keyword>